<sequence length="71" mass="8361">WLRTALLRGLLMLLITAWIRSSSNWHPRFIGTCFWDLLFKRSETEASMIRTHQDKNLKPRRIKSTSASMQG</sequence>
<evidence type="ECO:0000256" key="1">
    <source>
        <dbReference type="SAM" id="SignalP"/>
    </source>
</evidence>
<comment type="caution">
    <text evidence="2">The sequence shown here is derived from an EMBL/GenBank/DDBJ whole genome shotgun (WGS) entry which is preliminary data.</text>
</comment>
<protein>
    <submittedName>
        <fullName evidence="2">Uncharacterized protein</fullName>
    </submittedName>
</protein>
<gene>
    <name evidence="3" type="ORF">ISN44_As10g007510</name>
    <name evidence="2" type="ORF">ISN44_As13g011460</name>
</gene>
<accession>A0A8T1XQS1</accession>
<feature type="non-terminal residue" evidence="2">
    <location>
        <position position="71"/>
    </location>
</feature>
<dbReference type="AlphaFoldDB" id="A0A8T1XQS1"/>
<dbReference type="EMBL" id="JAEFBJ010000013">
    <property type="protein sequence ID" value="KAG7537226.1"/>
    <property type="molecule type" value="Genomic_DNA"/>
</dbReference>
<dbReference type="Proteomes" id="UP000694251">
    <property type="component" value="Chromosome 10"/>
</dbReference>
<organism evidence="2 4">
    <name type="scientific">Arabidopsis suecica</name>
    <name type="common">Swedish thale-cress</name>
    <name type="synonym">Cardaminopsis suecica</name>
    <dbReference type="NCBI Taxonomy" id="45249"/>
    <lineage>
        <taxon>Eukaryota</taxon>
        <taxon>Viridiplantae</taxon>
        <taxon>Streptophyta</taxon>
        <taxon>Embryophyta</taxon>
        <taxon>Tracheophyta</taxon>
        <taxon>Spermatophyta</taxon>
        <taxon>Magnoliopsida</taxon>
        <taxon>eudicotyledons</taxon>
        <taxon>Gunneridae</taxon>
        <taxon>Pentapetalae</taxon>
        <taxon>rosids</taxon>
        <taxon>malvids</taxon>
        <taxon>Brassicales</taxon>
        <taxon>Brassicaceae</taxon>
        <taxon>Camelineae</taxon>
        <taxon>Arabidopsis</taxon>
    </lineage>
</organism>
<dbReference type="EMBL" id="JAEFBJ010000010">
    <property type="protein sequence ID" value="KAG7563995.1"/>
    <property type="molecule type" value="Genomic_DNA"/>
</dbReference>
<name>A0A8T1XQS1_ARASU</name>
<dbReference type="Proteomes" id="UP000694251">
    <property type="component" value="Chromosome 13"/>
</dbReference>
<feature type="chain" id="PRO_5044693508" evidence="1">
    <location>
        <begin position="22"/>
        <end position="71"/>
    </location>
</feature>
<keyword evidence="4" id="KW-1185">Reference proteome</keyword>
<keyword evidence="1" id="KW-0732">Signal</keyword>
<feature type="signal peptide" evidence="1">
    <location>
        <begin position="1"/>
        <end position="21"/>
    </location>
</feature>
<evidence type="ECO:0000313" key="4">
    <source>
        <dbReference type="Proteomes" id="UP000694251"/>
    </source>
</evidence>
<reference evidence="2 4" key="1">
    <citation type="submission" date="2020-12" db="EMBL/GenBank/DDBJ databases">
        <title>Concerted genomic and epigenomic changes stabilize Arabidopsis allopolyploids.</title>
        <authorList>
            <person name="Chen Z."/>
        </authorList>
    </citation>
    <scope>NUCLEOTIDE SEQUENCE [LARGE SCALE GENOMIC DNA]</scope>
    <source>
        <strain evidence="2">As9502</strain>
        <tissue evidence="2">Leaf</tissue>
    </source>
</reference>
<dbReference type="OrthoDB" id="1128843at2759"/>
<proteinExistence type="predicted"/>
<evidence type="ECO:0000313" key="2">
    <source>
        <dbReference type="EMBL" id="KAG7537226.1"/>
    </source>
</evidence>
<evidence type="ECO:0000313" key="3">
    <source>
        <dbReference type="EMBL" id="KAG7563995.1"/>
    </source>
</evidence>